<evidence type="ECO:0000313" key="5">
    <source>
        <dbReference type="EMBL" id="OZG65362.1"/>
    </source>
</evidence>
<dbReference type="PANTHER" id="PTHR30185:SF18">
    <property type="entry name" value="TRANSCRIPTIONAL REGULATOR MTLR"/>
    <property type="match status" value="1"/>
</dbReference>
<feature type="domain" description="PRD" evidence="4">
    <location>
        <begin position="171"/>
        <end position="280"/>
    </location>
</feature>
<evidence type="ECO:0000256" key="3">
    <source>
        <dbReference type="ARBA" id="ARBA00023163"/>
    </source>
</evidence>
<dbReference type="SUPFAM" id="SSF50151">
    <property type="entry name" value="SacY-like RNA-binding domain"/>
    <property type="match status" value="1"/>
</dbReference>
<proteinExistence type="predicted"/>
<dbReference type="SUPFAM" id="SSF63520">
    <property type="entry name" value="PTS-regulatory domain, PRD"/>
    <property type="match status" value="2"/>
</dbReference>
<gene>
    <name evidence="5" type="ORF">BHAP_0640</name>
</gene>
<dbReference type="RefSeq" id="WP_094729308.1">
    <property type="nucleotide sequence ID" value="NZ_MWWY01000013.1"/>
</dbReference>
<organism evidence="5 6">
    <name type="scientific">Bifidobacterium hapali</name>
    <dbReference type="NCBI Taxonomy" id="1630172"/>
    <lineage>
        <taxon>Bacteria</taxon>
        <taxon>Bacillati</taxon>
        <taxon>Actinomycetota</taxon>
        <taxon>Actinomycetes</taxon>
        <taxon>Bifidobacteriales</taxon>
        <taxon>Bifidobacteriaceae</taxon>
        <taxon>Bifidobacterium</taxon>
    </lineage>
</organism>
<dbReference type="Gene3D" id="1.10.1790.10">
    <property type="entry name" value="PRD domain"/>
    <property type="match status" value="2"/>
</dbReference>
<evidence type="ECO:0000313" key="6">
    <source>
        <dbReference type="Proteomes" id="UP000216074"/>
    </source>
</evidence>
<comment type="caution">
    <text evidence="5">The sequence shown here is derived from an EMBL/GenBank/DDBJ whole genome shotgun (WGS) entry which is preliminary data.</text>
</comment>
<evidence type="ECO:0000256" key="1">
    <source>
        <dbReference type="ARBA" id="ARBA00022737"/>
    </source>
</evidence>
<dbReference type="EMBL" id="MWWY01000013">
    <property type="protein sequence ID" value="OZG65362.1"/>
    <property type="molecule type" value="Genomic_DNA"/>
</dbReference>
<dbReference type="Gene3D" id="2.30.24.10">
    <property type="entry name" value="CAT RNA-binding domain"/>
    <property type="match status" value="1"/>
</dbReference>
<dbReference type="PANTHER" id="PTHR30185">
    <property type="entry name" value="CRYPTIC BETA-GLUCOSIDE BGL OPERON ANTITERMINATOR"/>
    <property type="match status" value="1"/>
</dbReference>
<dbReference type="Proteomes" id="UP000216074">
    <property type="component" value="Unassembled WGS sequence"/>
</dbReference>
<dbReference type="GO" id="GO:0006355">
    <property type="term" value="P:regulation of DNA-templated transcription"/>
    <property type="evidence" value="ECO:0007669"/>
    <property type="project" value="InterPro"/>
</dbReference>
<dbReference type="GO" id="GO:0003723">
    <property type="term" value="F:RNA binding"/>
    <property type="evidence" value="ECO:0007669"/>
    <property type="project" value="InterPro"/>
</dbReference>
<name>A0A261G1Q8_9BIFI</name>
<keyword evidence="1" id="KW-0677">Repeat</keyword>
<dbReference type="PROSITE" id="PS51372">
    <property type="entry name" value="PRD_2"/>
    <property type="match status" value="2"/>
</dbReference>
<dbReference type="InterPro" id="IPR036634">
    <property type="entry name" value="PRD_sf"/>
</dbReference>
<dbReference type="SMART" id="SM01061">
    <property type="entry name" value="CAT_RBD"/>
    <property type="match status" value="1"/>
</dbReference>
<dbReference type="OrthoDB" id="9813552at2"/>
<dbReference type="Pfam" id="PF00874">
    <property type="entry name" value="PRD"/>
    <property type="match status" value="2"/>
</dbReference>
<dbReference type="InterPro" id="IPR004341">
    <property type="entry name" value="CAT_RNA-bd_dom"/>
</dbReference>
<evidence type="ECO:0000259" key="4">
    <source>
        <dbReference type="PROSITE" id="PS51372"/>
    </source>
</evidence>
<feature type="domain" description="PRD" evidence="4">
    <location>
        <begin position="65"/>
        <end position="170"/>
    </location>
</feature>
<dbReference type="AlphaFoldDB" id="A0A261G1Q8"/>
<dbReference type="InterPro" id="IPR050661">
    <property type="entry name" value="BglG_antiterminators"/>
</dbReference>
<keyword evidence="3" id="KW-0804">Transcription</keyword>
<accession>A0A261G1Q8</accession>
<dbReference type="InterPro" id="IPR011608">
    <property type="entry name" value="PRD"/>
</dbReference>
<sequence length="280" mass="30848">MEILRVFNNNVVLAKDDDGGEVILTGRGLGFQARPGRPVDATKVVRKFVPADGRDPDHLAQMLSDIPPEIIRIVVDSMREAGLGEQDIASTTLVMALSDHVANAIIRVNRGITVVYPLLGEVRNLYPQEYAQGGKLLAAINRRIDKPLPDGEETALALHLVNAGFLTGDLSYTYTMTGVIQQMLDIIENSYGITLDQGSVSVGRFITHLRYLFVRIHQHKQLNSEPEPIVNAIRESYPDALHCATTIAQVLELRLGADISDDEIAYLTLHVARVTNQLVH</sequence>
<reference evidence="5 6" key="1">
    <citation type="journal article" date="2017" name="BMC Genomics">
        <title>Comparative genomic and phylogenomic analyses of the Bifidobacteriaceae family.</title>
        <authorList>
            <person name="Lugli G.A."/>
            <person name="Milani C."/>
            <person name="Turroni F."/>
            <person name="Duranti S."/>
            <person name="Mancabelli L."/>
            <person name="Mangifesta M."/>
            <person name="Ferrario C."/>
            <person name="Modesto M."/>
            <person name="Mattarelli P."/>
            <person name="Jiri K."/>
            <person name="van Sinderen D."/>
            <person name="Ventura M."/>
        </authorList>
    </citation>
    <scope>NUCLEOTIDE SEQUENCE [LARGE SCALE GENOMIC DNA]</scope>
    <source>
        <strain evidence="5 6">DSM 100202</strain>
    </source>
</reference>
<evidence type="ECO:0000256" key="2">
    <source>
        <dbReference type="ARBA" id="ARBA00023015"/>
    </source>
</evidence>
<protein>
    <submittedName>
        <fullName evidence="5">Transcription antiterminator BglG</fullName>
    </submittedName>
</protein>
<keyword evidence="6" id="KW-1185">Reference proteome</keyword>
<dbReference type="InterPro" id="IPR036650">
    <property type="entry name" value="CAT_RNA-bd_dom_sf"/>
</dbReference>
<dbReference type="Pfam" id="PF03123">
    <property type="entry name" value="CAT_RBD"/>
    <property type="match status" value="1"/>
</dbReference>
<keyword evidence="2" id="KW-0805">Transcription regulation</keyword>